<dbReference type="InterPro" id="IPR011706">
    <property type="entry name" value="Cu-oxidase_C"/>
</dbReference>
<reference evidence="9 10" key="1">
    <citation type="journal article" date="2015" name="Genome Announc.">
        <title>Draft Genome Sequence of Rhodococcus rhodochrous Strain KG-21, a Soil Isolate from Oil Fields of Krishna-Godavari Basin, India.</title>
        <authorList>
            <person name="Dawar C."/>
            <person name="Aggarwal R.K."/>
        </authorList>
    </citation>
    <scope>NUCLEOTIDE SEQUENCE [LARGE SCALE GENOMIC DNA]</scope>
    <source>
        <strain evidence="9 10">KG-21</strain>
    </source>
</reference>
<dbReference type="AlphaFoldDB" id="A0A0M8PPI0"/>
<dbReference type="CDD" id="cd13861">
    <property type="entry name" value="CuRO_1_CumA_like"/>
    <property type="match status" value="1"/>
</dbReference>
<dbReference type="GO" id="GO:0016491">
    <property type="term" value="F:oxidoreductase activity"/>
    <property type="evidence" value="ECO:0007669"/>
    <property type="project" value="UniProtKB-KW"/>
</dbReference>
<evidence type="ECO:0000256" key="4">
    <source>
        <dbReference type="SAM" id="MobiDB-lite"/>
    </source>
</evidence>
<proteinExistence type="predicted"/>
<dbReference type="InterPro" id="IPR001117">
    <property type="entry name" value="Cu-oxidase_2nd"/>
</dbReference>
<dbReference type="InterPro" id="IPR045087">
    <property type="entry name" value="Cu-oxidase_fam"/>
</dbReference>
<dbReference type="EMBL" id="AZYO01000019">
    <property type="protein sequence ID" value="KOS56409.1"/>
    <property type="molecule type" value="Genomic_DNA"/>
</dbReference>
<evidence type="ECO:0000259" key="8">
    <source>
        <dbReference type="Pfam" id="PF07732"/>
    </source>
</evidence>
<evidence type="ECO:0000259" key="7">
    <source>
        <dbReference type="Pfam" id="PF07731"/>
    </source>
</evidence>
<dbReference type="Pfam" id="PF07731">
    <property type="entry name" value="Cu-oxidase_2"/>
    <property type="match status" value="1"/>
</dbReference>
<evidence type="ECO:0000256" key="2">
    <source>
        <dbReference type="ARBA" id="ARBA00023002"/>
    </source>
</evidence>
<keyword evidence="1" id="KW-0479">Metal-binding</keyword>
<dbReference type="GO" id="GO:0005507">
    <property type="term" value="F:copper ion binding"/>
    <property type="evidence" value="ECO:0007669"/>
    <property type="project" value="InterPro"/>
</dbReference>
<dbReference type="InterPro" id="IPR008972">
    <property type="entry name" value="Cupredoxin"/>
</dbReference>
<dbReference type="CDD" id="cd13896">
    <property type="entry name" value="CuRO_3_CopA"/>
    <property type="match status" value="1"/>
</dbReference>
<dbReference type="CDD" id="cd13870">
    <property type="entry name" value="CuRO_2_CopA_like_1"/>
    <property type="match status" value="1"/>
</dbReference>
<evidence type="ECO:0000256" key="3">
    <source>
        <dbReference type="ARBA" id="ARBA00023008"/>
    </source>
</evidence>
<feature type="domain" description="Plastocyanin-like" evidence="8">
    <location>
        <begin position="70"/>
        <end position="178"/>
    </location>
</feature>
<dbReference type="PROSITE" id="PS51318">
    <property type="entry name" value="TAT"/>
    <property type="match status" value="1"/>
</dbReference>
<dbReference type="InterPro" id="IPR011707">
    <property type="entry name" value="Cu-oxidase-like_N"/>
</dbReference>
<feature type="region of interest" description="Disordered" evidence="4">
    <location>
        <begin position="202"/>
        <end position="222"/>
    </location>
</feature>
<keyword evidence="2" id="KW-0560">Oxidoreductase</keyword>
<evidence type="ECO:0000256" key="1">
    <source>
        <dbReference type="ARBA" id="ARBA00022723"/>
    </source>
</evidence>
<dbReference type="Pfam" id="PF00394">
    <property type="entry name" value="Cu-oxidase"/>
    <property type="match status" value="1"/>
</dbReference>
<feature type="domain" description="Plastocyanin-like" evidence="6">
    <location>
        <begin position="264"/>
        <end position="361"/>
    </location>
</feature>
<evidence type="ECO:0000313" key="9">
    <source>
        <dbReference type="EMBL" id="KOS56409.1"/>
    </source>
</evidence>
<dbReference type="PANTHER" id="PTHR11709:SF394">
    <property type="entry name" value="FI03373P-RELATED"/>
    <property type="match status" value="1"/>
</dbReference>
<feature type="signal peptide" evidence="5">
    <location>
        <begin position="1"/>
        <end position="19"/>
    </location>
</feature>
<dbReference type="InterPro" id="IPR033138">
    <property type="entry name" value="Cu_oxidase_CS"/>
</dbReference>
<organism evidence="9 10">
    <name type="scientific">Rhodococcus rhodochrous KG-21</name>
    <dbReference type="NCBI Taxonomy" id="1441923"/>
    <lineage>
        <taxon>Bacteria</taxon>
        <taxon>Bacillati</taxon>
        <taxon>Actinomycetota</taxon>
        <taxon>Actinomycetes</taxon>
        <taxon>Mycobacteriales</taxon>
        <taxon>Nocardiaceae</taxon>
        <taxon>Rhodococcus</taxon>
    </lineage>
</organism>
<evidence type="ECO:0000256" key="5">
    <source>
        <dbReference type="SAM" id="SignalP"/>
    </source>
</evidence>
<feature type="chain" id="PRO_5039716548" evidence="5">
    <location>
        <begin position="20"/>
        <end position="513"/>
    </location>
</feature>
<dbReference type="PATRIC" id="fig|1441923.3.peg.2227"/>
<dbReference type="Gene3D" id="2.60.40.420">
    <property type="entry name" value="Cupredoxins - blue copper proteins"/>
    <property type="match status" value="3"/>
</dbReference>
<protein>
    <submittedName>
        <fullName evidence="9">Copper oxidase</fullName>
    </submittedName>
</protein>
<gene>
    <name evidence="9" type="ORF">Z051_10060</name>
</gene>
<comment type="caution">
    <text evidence="9">The sequence shown here is derived from an EMBL/GenBank/DDBJ whole genome shotgun (WGS) entry which is preliminary data.</text>
</comment>
<dbReference type="PROSITE" id="PS51257">
    <property type="entry name" value="PROKAR_LIPOPROTEIN"/>
    <property type="match status" value="1"/>
</dbReference>
<dbReference type="InterPro" id="IPR002355">
    <property type="entry name" value="Cu_oxidase_Cu_BS"/>
</dbReference>
<evidence type="ECO:0000313" key="10">
    <source>
        <dbReference type="Proteomes" id="UP000037712"/>
    </source>
</evidence>
<reference evidence="10" key="2">
    <citation type="submission" date="2015-01" db="EMBL/GenBank/DDBJ databases">
        <title>Draft genome sequence of potential hydrocarbon metabolising strain of Rhodococcus rhodochrous.</title>
        <authorList>
            <person name="Aggarwal R.K."/>
            <person name="Dawar C."/>
        </authorList>
    </citation>
    <scope>NUCLEOTIDE SEQUENCE [LARGE SCALE GENOMIC DNA]</scope>
    <source>
        <strain evidence="10">KG-21</strain>
    </source>
</reference>
<dbReference type="InterPro" id="IPR006311">
    <property type="entry name" value="TAT_signal"/>
</dbReference>
<accession>A0A0M8PPI0</accession>
<dbReference type="InterPro" id="IPR034279">
    <property type="entry name" value="CuRO_3_CopA"/>
</dbReference>
<dbReference type="Pfam" id="PF07732">
    <property type="entry name" value="Cu-oxidase_3"/>
    <property type="match status" value="1"/>
</dbReference>
<feature type="domain" description="Plastocyanin-like" evidence="7">
    <location>
        <begin position="407"/>
        <end position="509"/>
    </location>
</feature>
<keyword evidence="3" id="KW-0186">Copper</keyword>
<name>A0A0M8PPI0_RHORH</name>
<dbReference type="Proteomes" id="UP000037712">
    <property type="component" value="Unassembled WGS sequence"/>
</dbReference>
<dbReference type="PROSITE" id="PS00079">
    <property type="entry name" value="MULTICOPPER_OXIDASE1"/>
    <property type="match status" value="2"/>
</dbReference>
<dbReference type="SUPFAM" id="SSF49503">
    <property type="entry name" value="Cupredoxins"/>
    <property type="match status" value="3"/>
</dbReference>
<evidence type="ECO:0000259" key="6">
    <source>
        <dbReference type="Pfam" id="PF00394"/>
    </source>
</evidence>
<dbReference type="PROSITE" id="PS00080">
    <property type="entry name" value="MULTICOPPER_OXIDASE2"/>
    <property type="match status" value="1"/>
</dbReference>
<sequence>MMQMSRRSFLLGASAAAGAMALGGLTGCARPGVAGDPVGPSAEVVRRLEAQRRTAGQTVVAAQVTARPVQVELGGAVVSTWGYGDSLPGPLLRAGAGDLLRVQVDNRLDVDTSIHFHGIAMSNDMDGVPGLTQQPITAGESFTYEFTAPHPGTYFYHSHTGLQLDRGLYGVVVIDDPAEPGGYDDEWVVVLDDWVDGTGRTPDDVARELGMPTPGEPAPGAGGMDSMMGHGAMGGMGSMDGMMDDESMRSDLLGGAGDVNYPYYLLNGRTPVDPVTLTAAPGQRVRIRLVNAASDTAFRVGLGGHAMTVTHSDAFPVTPVDTDAVLLGMGERLDVLVTLADGVFPLFADAEGKPGHAVAVVRTAAGTATTDTRPDELDRRVLLGTDLSPAEQVRLPRRSHDNYLSVDMGGTMMPYRWMLNGATFPDAAPLTVAEGQRVRMRLRNMSDMFHPMHLHGHTFALVDGGARKDTVTVRPMQTVEIEFDADNPGQWALHCHNAYHQEAGMMTTLSYRA</sequence>
<dbReference type="PANTHER" id="PTHR11709">
    <property type="entry name" value="MULTI-COPPER OXIDASE"/>
    <property type="match status" value="1"/>
</dbReference>
<keyword evidence="5" id="KW-0732">Signal</keyword>